<dbReference type="EMBL" id="AFOY02000009">
    <property type="protein sequence ID" value="EXF94979.1"/>
    <property type="molecule type" value="Genomic_DNA"/>
</dbReference>
<reference evidence="1 2" key="1">
    <citation type="journal article" date="2011" name="J. Bacteriol.">
        <title>Draft genome sequence of the polycyclic aromatic hydrocarbon-degrading, genetically engineered bioluminescent bioreporter Pseudomonas fluorescens HK44.</title>
        <authorList>
            <person name="Chauhan A."/>
            <person name="Layton A.C."/>
            <person name="Williams D.E."/>
            <person name="Smartt A.E."/>
            <person name="Ripp S."/>
            <person name="Karpinets T.V."/>
            <person name="Brown S.D."/>
            <person name="Sayler G.S."/>
        </authorList>
    </citation>
    <scope>NUCLEOTIDE SEQUENCE [LARGE SCALE GENOMIC DNA]</scope>
    <source>
        <strain evidence="1 2">HK44</strain>
    </source>
</reference>
<dbReference type="AlphaFoldDB" id="A0A010S2I1"/>
<sequence>MTDHLKILLLRAGMGTTLKQVEVPQAIHGQLQPV</sequence>
<protein>
    <submittedName>
        <fullName evidence="1">Uncharacterized protein</fullName>
    </submittedName>
</protein>
<gene>
    <name evidence="1" type="ORF">HK44_028770</name>
</gene>
<accession>A0A010S2I1</accession>
<evidence type="ECO:0000313" key="2">
    <source>
        <dbReference type="Proteomes" id="UP000022611"/>
    </source>
</evidence>
<dbReference type="Proteomes" id="UP000022611">
    <property type="component" value="Unassembled WGS sequence"/>
</dbReference>
<comment type="caution">
    <text evidence="1">The sequence shown here is derived from an EMBL/GenBank/DDBJ whole genome shotgun (WGS) entry which is preliminary data.</text>
</comment>
<dbReference type="HOGENOM" id="CLU_3375363_0_0_6"/>
<proteinExistence type="predicted"/>
<organism evidence="1 2">
    <name type="scientific">Pseudomonas fluorescens HK44</name>
    <dbReference type="NCBI Taxonomy" id="1042209"/>
    <lineage>
        <taxon>Bacteria</taxon>
        <taxon>Pseudomonadati</taxon>
        <taxon>Pseudomonadota</taxon>
        <taxon>Gammaproteobacteria</taxon>
        <taxon>Pseudomonadales</taxon>
        <taxon>Pseudomonadaceae</taxon>
        <taxon>Pseudomonas</taxon>
    </lineage>
</organism>
<dbReference type="PATRIC" id="fig|1042209.11.peg.2331"/>
<evidence type="ECO:0000313" key="1">
    <source>
        <dbReference type="EMBL" id="EXF94979.1"/>
    </source>
</evidence>
<name>A0A010S2I1_PSEFL</name>